<proteinExistence type="predicted"/>
<evidence type="ECO:0000313" key="1">
    <source>
        <dbReference type="EMBL" id="MBV2127955.1"/>
    </source>
</evidence>
<name>A0ABS6MGK3_9GAMM</name>
<protein>
    <submittedName>
        <fullName evidence="1">Uncharacterized protein</fullName>
    </submittedName>
</protein>
<comment type="caution">
    <text evidence="1">The sequence shown here is derived from an EMBL/GenBank/DDBJ whole genome shotgun (WGS) entry which is preliminary data.</text>
</comment>
<reference evidence="1 2" key="1">
    <citation type="submission" date="2021-06" db="EMBL/GenBank/DDBJ databases">
        <title>Rheinheimera indica sp. nov., isolated from deep-sea sediment.</title>
        <authorList>
            <person name="Wang Z."/>
            <person name="Zhang X.-Y."/>
        </authorList>
    </citation>
    <scope>NUCLEOTIDE SEQUENCE [LARGE SCALE GENOMIC DNA]</scope>
    <source>
        <strain evidence="1 2">SM2107</strain>
    </source>
</reference>
<dbReference type="EMBL" id="JAHRID010000001">
    <property type="protein sequence ID" value="MBV2127955.1"/>
    <property type="molecule type" value="Genomic_DNA"/>
</dbReference>
<dbReference type="RefSeq" id="WP_217666876.1">
    <property type="nucleotide sequence ID" value="NZ_JAHRID010000001.1"/>
</dbReference>
<evidence type="ECO:0000313" key="2">
    <source>
        <dbReference type="Proteomes" id="UP000704611"/>
    </source>
</evidence>
<sequence length="206" mass="23990">MSKLTFEQFTKDVKNHQLTTIKDDGLYRHLLVKQPGTIEMHYEIITWPGYLCYCGDMGTFVFERVEDMFCFFRKTPGTINEPYWSEKLQATDRSDGHTKFCRDEFERAVTEVLNDWLEAVADDGLDPDFIQEEKDKVDEIIAESHQNEFHAVAALNNHQKDDGGLNFWDFWENDCKVFTERYTWCCYALVHAIALYDAAKAAEVAA</sequence>
<gene>
    <name evidence="1" type="ORF">KQY15_02430</name>
</gene>
<dbReference type="Proteomes" id="UP000704611">
    <property type="component" value="Unassembled WGS sequence"/>
</dbReference>
<keyword evidence="2" id="KW-1185">Reference proteome</keyword>
<organism evidence="1 2">
    <name type="scientific">Arsukibacterium indicum</name>
    <dbReference type="NCBI Taxonomy" id="2848612"/>
    <lineage>
        <taxon>Bacteria</taxon>
        <taxon>Pseudomonadati</taxon>
        <taxon>Pseudomonadota</taxon>
        <taxon>Gammaproteobacteria</taxon>
        <taxon>Chromatiales</taxon>
        <taxon>Chromatiaceae</taxon>
        <taxon>Arsukibacterium</taxon>
    </lineage>
</organism>
<accession>A0ABS6MGK3</accession>